<dbReference type="SUPFAM" id="SSF143575">
    <property type="entry name" value="GAS2 domain-like"/>
    <property type="match status" value="1"/>
</dbReference>
<keyword evidence="2" id="KW-0963">Cytoplasm</keyword>
<gene>
    <name evidence="6" type="ORF">DILT_LOCUS9164</name>
</gene>
<proteinExistence type="predicted"/>
<dbReference type="PANTHER" id="PTHR46756:SF18">
    <property type="entry name" value="GAS2-LIKE PROTEIN PICKLED EGGS"/>
    <property type="match status" value="1"/>
</dbReference>
<dbReference type="Gene3D" id="3.30.920.20">
    <property type="entry name" value="Gas2-like domain"/>
    <property type="match status" value="1"/>
</dbReference>
<sequence>MAEDLAEWMSHAFPDVVGDLKGENFFDKISDGTLLCHLATQVHNRMTESSSDATQSDKPRLHGGFPTQSSSRRRIWYREIVCTASLSEVARLGGKFGMEVPEIVKLEKQIDIELAAEHPGVPKRGEQAKLKNRSPLTRMPSVAEMVENIMAECTCNPRFSMVRLSNGRYRLADKNKPIFVRLLRGHAMVRVDGGWDTLAHFLQEYDTCRKGKPEACPAGQSTAHCTTDPLQLEPPKGFKPQVLDPEPADLKPTPTAYLADLSKNRAILQDEDSFKVRTY</sequence>
<feature type="region of interest" description="Disordered" evidence="4">
    <location>
        <begin position="46"/>
        <end position="68"/>
    </location>
</feature>
<accession>A0A3P7LQS8</accession>
<organism evidence="6 7">
    <name type="scientific">Dibothriocephalus latus</name>
    <name type="common">Fish tapeworm</name>
    <name type="synonym">Diphyllobothrium latum</name>
    <dbReference type="NCBI Taxonomy" id="60516"/>
    <lineage>
        <taxon>Eukaryota</taxon>
        <taxon>Metazoa</taxon>
        <taxon>Spiralia</taxon>
        <taxon>Lophotrochozoa</taxon>
        <taxon>Platyhelminthes</taxon>
        <taxon>Cestoda</taxon>
        <taxon>Eucestoda</taxon>
        <taxon>Diphyllobothriidea</taxon>
        <taxon>Diphyllobothriidae</taxon>
        <taxon>Dibothriocephalus</taxon>
    </lineage>
</organism>
<dbReference type="SMART" id="SM00243">
    <property type="entry name" value="GAS2"/>
    <property type="match status" value="1"/>
</dbReference>
<dbReference type="InterPro" id="IPR036534">
    <property type="entry name" value="GAR_dom_sf"/>
</dbReference>
<comment type="subcellular location">
    <subcellularLocation>
        <location evidence="1">Cytoplasm</location>
        <location evidence="1">Cytoskeleton</location>
    </subcellularLocation>
</comment>
<evidence type="ECO:0000256" key="2">
    <source>
        <dbReference type="ARBA" id="ARBA00022490"/>
    </source>
</evidence>
<keyword evidence="7" id="KW-1185">Reference proteome</keyword>
<dbReference type="OrthoDB" id="206130at2759"/>
<dbReference type="PROSITE" id="PS51460">
    <property type="entry name" value="GAR"/>
    <property type="match status" value="1"/>
</dbReference>
<evidence type="ECO:0000256" key="1">
    <source>
        <dbReference type="ARBA" id="ARBA00004245"/>
    </source>
</evidence>
<dbReference type="Gene3D" id="1.10.418.10">
    <property type="entry name" value="Calponin-like domain"/>
    <property type="match status" value="1"/>
</dbReference>
<protein>
    <recommendedName>
        <fullName evidence="5">GAR domain-containing protein</fullName>
    </recommendedName>
</protein>
<evidence type="ECO:0000256" key="3">
    <source>
        <dbReference type="ARBA" id="ARBA00023212"/>
    </source>
</evidence>
<dbReference type="Proteomes" id="UP000281553">
    <property type="component" value="Unassembled WGS sequence"/>
</dbReference>
<dbReference type="InterPro" id="IPR036872">
    <property type="entry name" value="CH_dom_sf"/>
</dbReference>
<dbReference type="GO" id="GO:0051764">
    <property type="term" value="P:actin crosslink formation"/>
    <property type="evidence" value="ECO:0007669"/>
    <property type="project" value="TreeGrafter"/>
</dbReference>
<dbReference type="EMBL" id="UYRU01056156">
    <property type="protein sequence ID" value="VDN13333.1"/>
    <property type="molecule type" value="Genomic_DNA"/>
</dbReference>
<dbReference type="InterPro" id="IPR003108">
    <property type="entry name" value="GAR_dom"/>
</dbReference>
<evidence type="ECO:0000313" key="6">
    <source>
        <dbReference type="EMBL" id="VDN13333.1"/>
    </source>
</evidence>
<dbReference type="GO" id="GO:0008017">
    <property type="term" value="F:microtubule binding"/>
    <property type="evidence" value="ECO:0007669"/>
    <property type="project" value="InterPro"/>
</dbReference>
<feature type="domain" description="GAR" evidence="5">
    <location>
        <begin position="137"/>
        <end position="209"/>
    </location>
</feature>
<dbReference type="Pfam" id="PF02187">
    <property type="entry name" value="GAS2"/>
    <property type="match status" value="1"/>
</dbReference>
<dbReference type="GO" id="GO:0005884">
    <property type="term" value="C:actin filament"/>
    <property type="evidence" value="ECO:0007669"/>
    <property type="project" value="TreeGrafter"/>
</dbReference>
<dbReference type="GO" id="GO:0008093">
    <property type="term" value="F:cytoskeletal anchor activity"/>
    <property type="evidence" value="ECO:0007669"/>
    <property type="project" value="TreeGrafter"/>
</dbReference>
<reference evidence="6 7" key="1">
    <citation type="submission" date="2018-11" db="EMBL/GenBank/DDBJ databases">
        <authorList>
            <consortium name="Pathogen Informatics"/>
        </authorList>
    </citation>
    <scope>NUCLEOTIDE SEQUENCE [LARGE SCALE GENOMIC DNA]</scope>
</reference>
<name>A0A3P7LQS8_DIBLA</name>
<dbReference type="PANTHER" id="PTHR46756">
    <property type="entry name" value="TRANSGELIN"/>
    <property type="match status" value="1"/>
</dbReference>
<keyword evidence="3" id="KW-0206">Cytoskeleton</keyword>
<evidence type="ECO:0000259" key="5">
    <source>
        <dbReference type="PROSITE" id="PS51460"/>
    </source>
</evidence>
<dbReference type="GO" id="GO:0051015">
    <property type="term" value="F:actin filament binding"/>
    <property type="evidence" value="ECO:0007669"/>
    <property type="project" value="TreeGrafter"/>
</dbReference>
<evidence type="ECO:0000256" key="4">
    <source>
        <dbReference type="SAM" id="MobiDB-lite"/>
    </source>
</evidence>
<evidence type="ECO:0000313" key="7">
    <source>
        <dbReference type="Proteomes" id="UP000281553"/>
    </source>
</evidence>
<dbReference type="AlphaFoldDB" id="A0A3P7LQS8"/>